<evidence type="ECO:0000256" key="1">
    <source>
        <dbReference type="SAM" id="MobiDB-lite"/>
    </source>
</evidence>
<comment type="caution">
    <text evidence="3">The sequence shown here is derived from an EMBL/GenBank/DDBJ whole genome shotgun (WGS) entry which is preliminary data.</text>
</comment>
<accession>A0A1Y1JSP5</accession>
<reference evidence="4" key="1">
    <citation type="submission" date="2017-04" db="EMBL/GenBank/DDBJ databases">
        <title>Plasmodium gonderi genome.</title>
        <authorList>
            <person name="Arisue N."/>
            <person name="Honma H."/>
            <person name="Kawai S."/>
            <person name="Tougan T."/>
            <person name="Tanabe K."/>
            <person name="Horii T."/>
        </authorList>
    </citation>
    <scope>NUCLEOTIDE SEQUENCE [LARGE SCALE GENOMIC DNA]</scope>
    <source>
        <strain evidence="4">ATCC 30045</strain>
    </source>
</reference>
<feature type="compositionally biased region" description="Polar residues" evidence="1">
    <location>
        <begin position="1"/>
        <end position="20"/>
    </location>
</feature>
<dbReference type="EMBL" id="BDQF01000341">
    <property type="protein sequence ID" value="GAW84475.1"/>
    <property type="molecule type" value="Genomic_DNA"/>
</dbReference>
<dbReference type="GeneID" id="39745283"/>
<organism evidence="3 4">
    <name type="scientific">Plasmodium gonderi</name>
    <dbReference type="NCBI Taxonomy" id="77519"/>
    <lineage>
        <taxon>Eukaryota</taxon>
        <taxon>Sar</taxon>
        <taxon>Alveolata</taxon>
        <taxon>Apicomplexa</taxon>
        <taxon>Aconoidasida</taxon>
        <taxon>Haemosporida</taxon>
        <taxon>Plasmodiidae</taxon>
        <taxon>Plasmodium</taxon>
        <taxon>Plasmodium (Plasmodium)</taxon>
    </lineage>
</organism>
<keyword evidence="4" id="KW-1185">Reference proteome</keyword>
<proteinExistence type="predicted"/>
<feature type="transmembrane region" description="Helical" evidence="2">
    <location>
        <begin position="38"/>
        <end position="59"/>
    </location>
</feature>
<keyword evidence="2" id="KW-0812">Transmembrane</keyword>
<keyword evidence="2" id="KW-1133">Transmembrane helix</keyword>
<evidence type="ECO:0000313" key="3">
    <source>
        <dbReference type="EMBL" id="GAW84475.1"/>
    </source>
</evidence>
<feature type="region of interest" description="Disordered" evidence="1">
    <location>
        <begin position="1"/>
        <end position="29"/>
    </location>
</feature>
<evidence type="ECO:0000256" key="2">
    <source>
        <dbReference type="SAM" id="Phobius"/>
    </source>
</evidence>
<feature type="non-terminal residue" evidence="3">
    <location>
        <position position="1"/>
    </location>
</feature>
<name>A0A1Y1JSP5_PLAGO</name>
<dbReference type="Proteomes" id="UP000195521">
    <property type="component" value="Unassembled WGS sequence"/>
</dbReference>
<keyword evidence="2" id="KW-0472">Membrane</keyword>
<protein>
    <submittedName>
        <fullName evidence="3">Reticulocyte binding protein 2b</fullName>
    </submittedName>
</protein>
<gene>
    <name evidence="3" type="ORF">PGO_003175</name>
</gene>
<evidence type="ECO:0000313" key="4">
    <source>
        <dbReference type="Proteomes" id="UP000195521"/>
    </source>
</evidence>
<dbReference type="AlphaFoldDB" id="A0A1Y1JSP5"/>
<dbReference type="RefSeq" id="XP_028547064.1">
    <property type="nucleotide sequence ID" value="XM_028691263.1"/>
</dbReference>
<sequence length="125" mass="14528">KLSQEQKNSYESDLNDGNNSTEKKNKYHSKGVEKKIRVLYTGDVILGLSICYCIVFIAFNGNNEEIISHDSLEVIFERSGGFNGQYKEETIDVCFDVNYNSEEYINIITYTNKNIFHKSYYIRIL</sequence>